<keyword evidence="6 8" id="KW-1133">Transmembrane helix</keyword>
<keyword evidence="7 8" id="KW-0472">Membrane</keyword>
<dbReference type="Gene3D" id="3.90.550.10">
    <property type="entry name" value="Spore Coat Polysaccharide Biosynthesis Protein SpsA, Chain A"/>
    <property type="match status" value="1"/>
</dbReference>
<dbReference type="InterPro" id="IPR001173">
    <property type="entry name" value="Glyco_trans_2-like"/>
</dbReference>
<reference evidence="10" key="2">
    <citation type="submission" date="2021-04" db="EMBL/GenBank/DDBJ databases">
        <authorList>
            <person name="Gilroy R."/>
        </authorList>
    </citation>
    <scope>NUCLEOTIDE SEQUENCE</scope>
    <source>
        <strain evidence="10">ChiW19-6364</strain>
    </source>
</reference>
<dbReference type="PANTHER" id="PTHR48090:SF3">
    <property type="entry name" value="UNDECAPRENYL-PHOSPHATE 4-DEOXY-4-FORMAMIDO-L-ARABINOSE TRANSFERASE"/>
    <property type="match status" value="1"/>
</dbReference>
<dbReference type="SUPFAM" id="SSF53448">
    <property type="entry name" value="Nucleotide-diphospho-sugar transferases"/>
    <property type="match status" value="1"/>
</dbReference>
<dbReference type="PANTHER" id="PTHR48090">
    <property type="entry name" value="UNDECAPRENYL-PHOSPHATE 4-DEOXY-4-FORMAMIDO-L-ARABINOSE TRANSFERASE-RELATED"/>
    <property type="match status" value="1"/>
</dbReference>
<evidence type="ECO:0000256" key="5">
    <source>
        <dbReference type="ARBA" id="ARBA00022985"/>
    </source>
</evidence>
<evidence type="ECO:0000256" key="4">
    <source>
        <dbReference type="ARBA" id="ARBA00022692"/>
    </source>
</evidence>
<keyword evidence="4 8" id="KW-0812">Transmembrane</keyword>
<evidence type="ECO:0000256" key="7">
    <source>
        <dbReference type="ARBA" id="ARBA00023136"/>
    </source>
</evidence>
<accession>A0A9D2U5A8</accession>
<name>A0A9D2U5A8_9FIRM</name>
<evidence type="ECO:0000256" key="6">
    <source>
        <dbReference type="ARBA" id="ARBA00022989"/>
    </source>
</evidence>
<organism evidence="10 11">
    <name type="scientific">Candidatus Blautia stercoripullorum</name>
    <dbReference type="NCBI Taxonomy" id="2838502"/>
    <lineage>
        <taxon>Bacteria</taxon>
        <taxon>Bacillati</taxon>
        <taxon>Bacillota</taxon>
        <taxon>Clostridia</taxon>
        <taxon>Lachnospirales</taxon>
        <taxon>Lachnospiraceae</taxon>
        <taxon>Blautia</taxon>
    </lineage>
</organism>
<dbReference type="GO" id="GO:0005886">
    <property type="term" value="C:plasma membrane"/>
    <property type="evidence" value="ECO:0007669"/>
    <property type="project" value="TreeGrafter"/>
</dbReference>
<evidence type="ECO:0000256" key="3">
    <source>
        <dbReference type="ARBA" id="ARBA00022679"/>
    </source>
</evidence>
<evidence type="ECO:0000256" key="1">
    <source>
        <dbReference type="ARBA" id="ARBA00022475"/>
    </source>
</evidence>
<comment type="caution">
    <text evidence="10">The sequence shown here is derived from an EMBL/GenBank/DDBJ whole genome shotgun (WGS) entry which is preliminary data.</text>
</comment>
<dbReference type="GO" id="GO:0099621">
    <property type="term" value="F:undecaprenyl-phosphate 4-deoxy-4-formamido-L-arabinose transferase activity"/>
    <property type="evidence" value="ECO:0007669"/>
    <property type="project" value="TreeGrafter"/>
</dbReference>
<sequence length="315" mass="35441">MKISFVIPCYNSSKNISKVIQEIDDAMKQRQEIEYEIILVNDCSKDNTAEVIKSIAQKRSNLIAIDLAKNVGQPNALLAGLNYVSGDYIMTSDDDGQTPVGRVFDFLDEIKKGYDVVCARYIERNQPSAFRRLGSVLNRKMSDWLIEKPKGTYMAAFFMARRYIVDEMVKYRQPYPYISGIILRTTQNVGNIDIEQRVRASGHSGYNIKKLLKLWLNGFTAFSIKPLRVAVGVGFGFAGVGVLTAIITIIRKLVVANIQVGWSSLMAVNLLIGGVILIFMGLIGEYIGRIYMCINETPQYVIKDIVKSEDKKERP</sequence>
<dbReference type="InterPro" id="IPR029044">
    <property type="entry name" value="Nucleotide-diphossugar_trans"/>
</dbReference>
<protein>
    <submittedName>
        <fullName evidence="10">Glycosyltransferase family 2 protein</fullName>
    </submittedName>
</protein>
<reference evidence="10" key="1">
    <citation type="journal article" date="2021" name="PeerJ">
        <title>Extensive microbial diversity within the chicken gut microbiome revealed by metagenomics and culture.</title>
        <authorList>
            <person name="Gilroy R."/>
            <person name="Ravi A."/>
            <person name="Getino M."/>
            <person name="Pursley I."/>
            <person name="Horton D.L."/>
            <person name="Alikhan N.F."/>
            <person name="Baker D."/>
            <person name="Gharbi K."/>
            <person name="Hall N."/>
            <person name="Watson M."/>
            <person name="Adriaenssens E.M."/>
            <person name="Foster-Nyarko E."/>
            <person name="Jarju S."/>
            <person name="Secka A."/>
            <person name="Antonio M."/>
            <person name="Oren A."/>
            <person name="Chaudhuri R.R."/>
            <person name="La Ragione R."/>
            <person name="Hildebrand F."/>
            <person name="Pallen M.J."/>
        </authorList>
    </citation>
    <scope>NUCLEOTIDE SEQUENCE</scope>
    <source>
        <strain evidence="10">ChiW19-6364</strain>
    </source>
</reference>
<dbReference type="AlphaFoldDB" id="A0A9D2U5A8"/>
<feature type="transmembrane region" description="Helical" evidence="8">
    <location>
        <begin position="262"/>
        <end position="283"/>
    </location>
</feature>
<dbReference type="Proteomes" id="UP000823850">
    <property type="component" value="Unassembled WGS sequence"/>
</dbReference>
<feature type="domain" description="Glycosyltransferase 2-like" evidence="9">
    <location>
        <begin position="4"/>
        <end position="167"/>
    </location>
</feature>
<gene>
    <name evidence="10" type="ORF">H9913_04760</name>
</gene>
<evidence type="ECO:0000256" key="2">
    <source>
        <dbReference type="ARBA" id="ARBA00022676"/>
    </source>
</evidence>
<evidence type="ECO:0000256" key="8">
    <source>
        <dbReference type="SAM" id="Phobius"/>
    </source>
</evidence>
<keyword evidence="3" id="KW-0808">Transferase</keyword>
<evidence type="ECO:0000313" key="11">
    <source>
        <dbReference type="Proteomes" id="UP000823850"/>
    </source>
</evidence>
<dbReference type="InterPro" id="IPR050256">
    <property type="entry name" value="Glycosyltransferase_2"/>
</dbReference>
<dbReference type="CDD" id="cd04187">
    <property type="entry name" value="DPM1_like_bac"/>
    <property type="match status" value="1"/>
</dbReference>
<keyword evidence="1" id="KW-1003">Cell membrane</keyword>
<evidence type="ECO:0000313" key="10">
    <source>
        <dbReference type="EMBL" id="HJD39318.1"/>
    </source>
</evidence>
<proteinExistence type="predicted"/>
<dbReference type="EMBL" id="DWUX01000087">
    <property type="protein sequence ID" value="HJD39318.1"/>
    <property type="molecule type" value="Genomic_DNA"/>
</dbReference>
<dbReference type="GO" id="GO:0009103">
    <property type="term" value="P:lipopolysaccharide biosynthetic process"/>
    <property type="evidence" value="ECO:0007669"/>
    <property type="project" value="UniProtKB-KW"/>
</dbReference>
<keyword evidence="2" id="KW-0328">Glycosyltransferase</keyword>
<feature type="transmembrane region" description="Helical" evidence="8">
    <location>
        <begin position="229"/>
        <end position="250"/>
    </location>
</feature>
<evidence type="ECO:0000259" key="9">
    <source>
        <dbReference type="Pfam" id="PF00535"/>
    </source>
</evidence>
<keyword evidence="5" id="KW-0448">Lipopolysaccharide biosynthesis</keyword>
<dbReference type="Pfam" id="PF00535">
    <property type="entry name" value="Glycos_transf_2"/>
    <property type="match status" value="1"/>
</dbReference>